<dbReference type="EMBL" id="WHZV01000001">
    <property type="protein sequence ID" value="NEG54594.1"/>
    <property type="molecule type" value="Genomic_DNA"/>
</dbReference>
<gene>
    <name evidence="10" type="ORF">GFD21_02105</name>
</gene>
<feature type="domain" description="MacB-like periplasmic core" evidence="9">
    <location>
        <begin position="39"/>
        <end position="242"/>
    </location>
</feature>
<evidence type="ECO:0000259" key="8">
    <source>
        <dbReference type="Pfam" id="PF02687"/>
    </source>
</evidence>
<evidence type="ECO:0000259" key="9">
    <source>
        <dbReference type="Pfam" id="PF12704"/>
    </source>
</evidence>
<dbReference type="Pfam" id="PF12704">
    <property type="entry name" value="MacB_PCD"/>
    <property type="match status" value="1"/>
</dbReference>
<dbReference type="GO" id="GO:0005886">
    <property type="term" value="C:plasma membrane"/>
    <property type="evidence" value="ECO:0007669"/>
    <property type="project" value="UniProtKB-SubCell"/>
</dbReference>
<dbReference type="Pfam" id="PF02687">
    <property type="entry name" value="FtsX"/>
    <property type="match status" value="1"/>
</dbReference>
<dbReference type="InterPro" id="IPR003838">
    <property type="entry name" value="ABC3_permease_C"/>
</dbReference>
<keyword evidence="3 7" id="KW-0812">Transmembrane</keyword>
<evidence type="ECO:0000256" key="4">
    <source>
        <dbReference type="ARBA" id="ARBA00022989"/>
    </source>
</evidence>
<feature type="transmembrane region" description="Helical" evidence="7">
    <location>
        <begin position="272"/>
        <end position="294"/>
    </location>
</feature>
<sequence length="405" mass="42489">MDTHVTLGGLPLANLARKPLRTMALLAVVTVLSIALFGGTMLGMNLGNGMRSMERRLGADLMVVPQNSANQAEALLTGSNSSTFYFTRDIARKVERADGIAQATEQTYISSLAAACCEEKLQIIGYDPDTDFVIAPWVASQFQGELEDGQMVAGANVNVSVDGTIELYGRSWPVVAQLANTGTGLDNSVFINQRTVPDMVEASAAVSKRVMPEEYADKAVSTVMIKVKDGYDPQTVAANIKRLDTRFADLGYVYPGGVTAATKTALDALTGYMAAFVAALWAMGVIVLLAVFAASANERKREFASLRIMGATRGMVDGVIAKEAAVIGAAGGVVGVALGALGILPFSALIGSRLQLPYLQAGPWTVIGLALLAIACSTVVGVVSSFAVMGRISRGDADIILKEGR</sequence>
<dbReference type="PANTHER" id="PTHR43738">
    <property type="entry name" value="ABC TRANSPORTER, MEMBRANE PROTEIN"/>
    <property type="match status" value="1"/>
</dbReference>
<comment type="similarity">
    <text evidence="6">Belongs to the ABC-4 integral membrane protein family.</text>
</comment>
<protein>
    <submittedName>
        <fullName evidence="10">FtsX-like permease family protein</fullName>
    </submittedName>
</protein>
<evidence type="ECO:0000256" key="2">
    <source>
        <dbReference type="ARBA" id="ARBA00022475"/>
    </source>
</evidence>
<keyword evidence="2" id="KW-1003">Cell membrane</keyword>
<feature type="transmembrane region" description="Helical" evidence="7">
    <location>
        <begin position="324"/>
        <end position="344"/>
    </location>
</feature>
<dbReference type="PANTHER" id="PTHR43738:SF2">
    <property type="entry name" value="ABC TRANSPORTER PERMEASE"/>
    <property type="match status" value="1"/>
</dbReference>
<organism evidence="10 11">
    <name type="scientific">Bifidobacterium platyrrhinorum</name>
    <dbReference type="NCBI Taxonomy" id="2661628"/>
    <lineage>
        <taxon>Bacteria</taxon>
        <taxon>Bacillati</taxon>
        <taxon>Actinomycetota</taxon>
        <taxon>Actinomycetes</taxon>
        <taxon>Bifidobacteriales</taxon>
        <taxon>Bifidobacteriaceae</taxon>
        <taxon>Bifidobacterium</taxon>
    </lineage>
</organism>
<evidence type="ECO:0000256" key="1">
    <source>
        <dbReference type="ARBA" id="ARBA00004651"/>
    </source>
</evidence>
<evidence type="ECO:0000256" key="3">
    <source>
        <dbReference type="ARBA" id="ARBA00022692"/>
    </source>
</evidence>
<evidence type="ECO:0000256" key="5">
    <source>
        <dbReference type="ARBA" id="ARBA00023136"/>
    </source>
</evidence>
<evidence type="ECO:0000313" key="11">
    <source>
        <dbReference type="Proteomes" id="UP000483293"/>
    </source>
</evidence>
<evidence type="ECO:0000313" key="10">
    <source>
        <dbReference type="EMBL" id="NEG54594.1"/>
    </source>
</evidence>
<dbReference type="InterPro" id="IPR025857">
    <property type="entry name" value="MacB_PCD"/>
</dbReference>
<name>A0A6L9SQ41_9BIFI</name>
<dbReference type="RefSeq" id="WP_163196531.1">
    <property type="nucleotide sequence ID" value="NZ_WHZV01000001.1"/>
</dbReference>
<proteinExistence type="inferred from homology"/>
<evidence type="ECO:0000256" key="7">
    <source>
        <dbReference type="SAM" id="Phobius"/>
    </source>
</evidence>
<feature type="transmembrane region" description="Helical" evidence="7">
    <location>
        <begin position="364"/>
        <end position="388"/>
    </location>
</feature>
<keyword evidence="11" id="KW-1185">Reference proteome</keyword>
<dbReference type="Proteomes" id="UP000483293">
    <property type="component" value="Unassembled WGS sequence"/>
</dbReference>
<keyword evidence="4 7" id="KW-1133">Transmembrane helix</keyword>
<keyword evidence="5 7" id="KW-0472">Membrane</keyword>
<feature type="transmembrane region" description="Helical" evidence="7">
    <location>
        <begin position="20"/>
        <end position="46"/>
    </location>
</feature>
<comment type="subcellular location">
    <subcellularLocation>
        <location evidence="1">Cell membrane</location>
        <topology evidence="1">Multi-pass membrane protein</topology>
    </subcellularLocation>
</comment>
<dbReference type="InterPro" id="IPR051125">
    <property type="entry name" value="ABC-4/HrtB_transporter"/>
</dbReference>
<comment type="caution">
    <text evidence="10">The sequence shown here is derived from an EMBL/GenBank/DDBJ whole genome shotgun (WGS) entry which is preliminary data.</text>
</comment>
<dbReference type="AlphaFoldDB" id="A0A6L9SQ41"/>
<feature type="domain" description="ABC3 transporter permease C-terminal" evidence="8">
    <location>
        <begin position="275"/>
        <end position="389"/>
    </location>
</feature>
<reference evidence="10 11" key="1">
    <citation type="submission" date="2019-10" db="EMBL/GenBank/DDBJ databases">
        <title>Bifidobacterium from non-human primates.</title>
        <authorList>
            <person name="Modesto M."/>
        </authorList>
    </citation>
    <scope>NUCLEOTIDE SEQUENCE [LARGE SCALE GENOMIC DNA]</scope>
    <source>
        <strain evidence="10 11">SMA15</strain>
    </source>
</reference>
<evidence type="ECO:0000256" key="6">
    <source>
        <dbReference type="ARBA" id="ARBA00038076"/>
    </source>
</evidence>
<accession>A0A6L9SQ41</accession>